<dbReference type="EMBL" id="MU117976">
    <property type="protein sequence ID" value="KAF9651403.1"/>
    <property type="molecule type" value="Genomic_DNA"/>
</dbReference>
<comment type="caution">
    <text evidence="1">The sequence shown here is derived from an EMBL/GenBank/DDBJ whole genome shotgun (WGS) entry which is preliminary data.</text>
</comment>
<organism evidence="1 2">
    <name type="scientific">Thelephora ganbajun</name>
    <name type="common">Ganba fungus</name>
    <dbReference type="NCBI Taxonomy" id="370292"/>
    <lineage>
        <taxon>Eukaryota</taxon>
        <taxon>Fungi</taxon>
        <taxon>Dikarya</taxon>
        <taxon>Basidiomycota</taxon>
        <taxon>Agaricomycotina</taxon>
        <taxon>Agaricomycetes</taxon>
        <taxon>Thelephorales</taxon>
        <taxon>Thelephoraceae</taxon>
        <taxon>Thelephora</taxon>
    </lineage>
</organism>
<evidence type="ECO:0000313" key="1">
    <source>
        <dbReference type="EMBL" id="KAF9651403.1"/>
    </source>
</evidence>
<protein>
    <submittedName>
        <fullName evidence="1">Uncharacterized protein</fullName>
    </submittedName>
</protein>
<accession>A0ACB6ZPQ8</accession>
<name>A0ACB6ZPQ8_THEGA</name>
<proteinExistence type="predicted"/>
<gene>
    <name evidence="1" type="ORF">BDM02DRAFT_867254</name>
</gene>
<reference evidence="1" key="2">
    <citation type="journal article" date="2020" name="Nat. Commun.">
        <title>Large-scale genome sequencing of mycorrhizal fungi provides insights into the early evolution of symbiotic traits.</title>
        <authorList>
            <person name="Miyauchi S."/>
            <person name="Kiss E."/>
            <person name="Kuo A."/>
            <person name="Drula E."/>
            <person name="Kohler A."/>
            <person name="Sanchez-Garcia M."/>
            <person name="Morin E."/>
            <person name="Andreopoulos B."/>
            <person name="Barry K.W."/>
            <person name="Bonito G."/>
            <person name="Buee M."/>
            <person name="Carver A."/>
            <person name="Chen C."/>
            <person name="Cichocki N."/>
            <person name="Clum A."/>
            <person name="Culley D."/>
            <person name="Crous P.W."/>
            <person name="Fauchery L."/>
            <person name="Girlanda M."/>
            <person name="Hayes R.D."/>
            <person name="Keri Z."/>
            <person name="LaButti K."/>
            <person name="Lipzen A."/>
            <person name="Lombard V."/>
            <person name="Magnuson J."/>
            <person name="Maillard F."/>
            <person name="Murat C."/>
            <person name="Nolan M."/>
            <person name="Ohm R.A."/>
            <person name="Pangilinan J."/>
            <person name="Pereira M.F."/>
            <person name="Perotto S."/>
            <person name="Peter M."/>
            <person name="Pfister S."/>
            <person name="Riley R."/>
            <person name="Sitrit Y."/>
            <person name="Stielow J.B."/>
            <person name="Szollosi G."/>
            <person name="Zifcakova L."/>
            <person name="Stursova M."/>
            <person name="Spatafora J.W."/>
            <person name="Tedersoo L."/>
            <person name="Vaario L.M."/>
            <person name="Yamada A."/>
            <person name="Yan M."/>
            <person name="Wang P."/>
            <person name="Xu J."/>
            <person name="Bruns T."/>
            <person name="Baldrian P."/>
            <person name="Vilgalys R."/>
            <person name="Dunand C."/>
            <person name="Henrissat B."/>
            <person name="Grigoriev I.V."/>
            <person name="Hibbett D."/>
            <person name="Nagy L.G."/>
            <person name="Martin F.M."/>
        </authorList>
    </citation>
    <scope>NUCLEOTIDE SEQUENCE</scope>
    <source>
        <strain evidence="1">P2</strain>
    </source>
</reference>
<evidence type="ECO:0000313" key="2">
    <source>
        <dbReference type="Proteomes" id="UP000886501"/>
    </source>
</evidence>
<reference evidence="1" key="1">
    <citation type="submission" date="2019-10" db="EMBL/GenBank/DDBJ databases">
        <authorList>
            <consortium name="DOE Joint Genome Institute"/>
            <person name="Kuo A."/>
            <person name="Miyauchi S."/>
            <person name="Kiss E."/>
            <person name="Drula E."/>
            <person name="Kohler A."/>
            <person name="Sanchez-Garcia M."/>
            <person name="Andreopoulos B."/>
            <person name="Barry K.W."/>
            <person name="Bonito G."/>
            <person name="Buee M."/>
            <person name="Carver A."/>
            <person name="Chen C."/>
            <person name="Cichocki N."/>
            <person name="Clum A."/>
            <person name="Culley D."/>
            <person name="Crous P.W."/>
            <person name="Fauchery L."/>
            <person name="Girlanda M."/>
            <person name="Hayes R."/>
            <person name="Keri Z."/>
            <person name="Labutti K."/>
            <person name="Lipzen A."/>
            <person name="Lombard V."/>
            <person name="Magnuson J."/>
            <person name="Maillard F."/>
            <person name="Morin E."/>
            <person name="Murat C."/>
            <person name="Nolan M."/>
            <person name="Ohm R."/>
            <person name="Pangilinan J."/>
            <person name="Pereira M."/>
            <person name="Perotto S."/>
            <person name="Peter M."/>
            <person name="Riley R."/>
            <person name="Sitrit Y."/>
            <person name="Stielow B."/>
            <person name="Szollosi G."/>
            <person name="Zifcakova L."/>
            <person name="Stursova M."/>
            <person name="Spatafora J.W."/>
            <person name="Tedersoo L."/>
            <person name="Vaario L.-M."/>
            <person name="Yamada A."/>
            <person name="Yan M."/>
            <person name="Wang P."/>
            <person name="Xu J."/>
            <person name="Bruns T."/>
            <person name="Baldrian P."/>
            <person name="Vilgalys R."/>
            <person name="Henrissat B."/>
            <person name="Grigoriev I.V."/>
            <person name="Hibbett D."/>
            <person name="Nagy L.G."/>
            <person name="Martin F.M."/>
        </authorList>
    </citation>
    <scope>NUCLEOTIDE SEQUENCE</scope>
    <source>
        <strain evidence="1">P2</strain>
    </source>
</reference>
<dbReference type="Proteomes" id="UP000886501">
    <property type="component" value="Unassembled WGS sequence"/>
</dbReference>
<keyword evidence="2" id="KW-1185">Reference proteome</keyword>
<sequence length="285" mass="30951">MRIFSFIPALAALVAVVAGVALPDDDNCGCEVGCEIAKLATKRDFFEHPVRTIRGLTNAALLRRGLPLKNPILRRGTPVRRTDPSETPEPSPEPSPKPEPKKIHHRGIIQVKSGNSVLGYVSSDAAVYSYHYGTIDHAVIVNFETDKTGSGTQLNLVPENSDIKNFEFLGLVQGRDSTNSVLSSGSYNYLYLAGTHETAPGSPPTHVGNSYEATHGSPRTSESAVWTFDSATGTLAPRWVNPDGSLPNVQYFTQSTYIYIGGDENAFHSRYPTPVTSITFEFVPL</sequence>